<evidence type="ECO:0000313" key="2">
    <source>
        <dbReference type="EMBL" id="KFD65344.1"/>
    </source>
</evidence>
<dbReference type="Proteomes" id="UP000030764">
    <property type="component" value="Unassembled WGS sequence"/>
</dbReference>
<dbReference type="EMBL" id="KL363246">
    <property type="protein sequence ID" value="KFD50895.1"/>
    <property type="molecule type" value="Genomic_DNA"/>
</dbReference>
<accession>A0A085M0Z9</accession>
<reference evidence="1 3" key="1">
    <citation type="journal article" date="2014" name="Nat. Genet.">
        <title>Genome and transcriptome of the porcine whipworm Trichuris suis.</title>
        <authorList>
            <person name="Jex A.R."/>
            <person name="Nejsum P."/>
            <person name="Schwarz E.M."/>
            <person name="Hu L."/>
            <person name="Young N.D."/>
            <person name="Hall R.S."/>
            <person name="Korhonen P.K."/>
            <person name="Liao S."/>
            <person name="Thamsborg S."/>
            <person name="Xia J."/>
            <person name="Xu P."/>
            <person name="Wang S."/>
            <person name="Scheerlinck J.P."/>
            <person name="Hofmann A."/>
            <person name="Sternberg P.W."/>
            <person name="Wang J."/>
            <person name="Gasser R.B."/>
        </authorList>
    </citation>
    <scope>NUCLEOTIDE SEQUENCE [LARGE SCALE GENOMIC DNA]</scope>
    <source>
        <strain evidence="2">DCEP-RM93F</strain>
        <strain evidence="1">DCEP-RM93M</strain>
    </source>
</reference>
<evidence type="ECO:0000313" key="1">
    <source>
        <dbReference type="EMBL" id="KFD50895.1"/>
    </source>
</evidence>
<proteinExistence type="predicted"/>
<sequence>MQTYGYEFTFDPCIITDGCIGVHLLAILGHLGVTYVRKLSGRMVAPNNYVLYVGHGDATAVRYLTDSTEQTLRQSLQKLPWTMRDYGPIWSSQRYFVLVSLEPHIFHK</sequence>
<name>A0A085M0Z9_9BILA</name>
<dbReference type="EMBL" id="KL367540">
    <property type="protein sequence ID" value="KFD65344.1"/>
    <property type="molecule type" value="Genomic_DNA"/>
</dbReference>
<evidence type="ECO:0000313" key="3">
    <source>
        <dbReference type="Proteomes" id="UP000030764"/>
    </source>
</evidence>
<organism evidence="1 3">
    <name type="scientific">Trichuris suis</name>
    <name type="common">pig whipworm</name>
    <dbReference type="NCBI Taxonomy" id="68888"/>
    <lineage>
        <taxon>Eukaryota</taxon>
        <taxon>Metazoa</taxon>
        <taxon>Ecdysozoa</taxon>
        <taxon>Nematoda</taxon>
        <taxon>Enoplea</taxon>
        <taxon>Dorylaimia</taxon>
        <taxon>Trichinellida</taxon>
        <taxon>Trichuridae</taxon>
        <taxon>Trichuris</taxon>
    </lineage>
</organism>
<protein>
    <submittedName>
        <fullName evidence="1">Uncharacterized protein</fullName>
    </submittedName>
</protein>
<keyword evidence="3" id="KW-1185">Reference proteome</keyword>
<gene>
    <name evidence="1" type="ORF">M513_08208</name>
    <name evidence="2" type="ORF">M514_08208</name>
</gene>
<dbReference type="AlphaFoldDB" id="A0A085M0Z9"/>
<dbReference type="Proteomes" id="UP000030758">
    <property type="component" value="Unassembled WGS sequence"/>
</dbReference>